<dbReference type="AlphaFoldDB" id="A0A242MRN5"/>
<dbReference type="EMBL" id="NBTZ01000074">
    <property type="protein sequence ID" value="OTP73855.1"/>
    <property type="molecule type" value="Genomic_DNA"/>
</dbReference>
<evidence type="ECO:0000313" key="2">
    <source>
        <dbReference type="Proteomes" id="UP000195221"/>
    </source>
</evidence>
<accession>A0A242MRN5</accession>
<name>A0A242MRN5_CABSO</name>
<reference evidence="1 2" key="1">
    <citation type="submission" date="2017-03" db="EMBL/GenBank/DDBJ databases">
        <title>Genome analysis of strain PAMC 26577.</title>
        <authorList>
            <person name="Oh H.-M."/>
            <person name="Yang J.-A."/>
        </authorList>
    </citation>
    <scope>NUCLEOTIDE SEQUENCE [LARGE SCALE GENOMIC DNA]</scope>
    <source>
        <strain evidence="1 2">PAMC 26577</strain>
    </source>
</reference>
<comment type="caution">
    <text evidence="1">The sequence shown here is derived from an EMBL/GenBank/DDBJ whole genome shotgun (WGS) entry which is preliminary data.</text>
</comment>
<evidence type="ECO:0000313" key="1">
    <source>
        <dbReference type="EMBL" id="OTP73855.1"/>
    </source>
</evidence>
<proteinExistence type="predicted"/>
<protein>
    <submittedName>
        <fullName evidence="1">Uncharacterized protein</fullName>
    </submittedName>
</protein>
<gene>
    <name evidence="1" type="ORF">PAMC26577_17370</name>
</gene>
<organism evidence="1 2">
    <name type="scientific">Caballeronia sordidicola</name>
    <name type="common">Burkholderia sordidicola</name>
    <dbReference type="NCBI Taxonomy" id="196367"/>
    <lineage>
        <taxon>Bacteria</taxon>
        <taxon>Pseudomonadati</taxon>
        <taxon>Pseudomonadota</taxon>
        <taxon>Betaproteobacteria</taxon>
        <taxon>Burkholderiales</taxon>
        <taxon>Burkholderiaceae</taxon>
        <taxon>Caballeronia</taxon>
    </lineage>
</organism>
<sequence>MALGTFNADFSIVRLVPRRLSDCGVLRHSQEIRYAEIGIQPA</sequence>
<dbReference type="Proteomes" id="UP000195221">
    <property type="component" value="Unassembled WGS sequence"/>
</dbReference>